<protein>
    <submittedName>
        <fullName evidence="1">Uncharacterized protein</fullName>
    </submittedName>
</protein>
<proteinExistence type="predicted"/>
<accession>A0A2T7F5Z1</accession>
<organism evidence="1 2">
    <name type="scientific">Panicum hallii var. hallii</name>
    <dbReference type="NCBI Taxonomy" id="1504633"/>
    <lineage>
        <taxon>Eukaryota</taxon>
        <taxon>Viridiplantae</taxon>
        <taxon>Streptophyta</taxon>
        <taxon>Embryophyta</taxon>
        <taxon>Tracheophyta</taxon>
        <taxon>Spermatophyta</taxon>
        <taxon>Magnoliopsida</taxon>
        <taxon>Liliopsida</taxon>
        <taxon>Poales</taxon>
        <taxon>Poaceae</taxon>
        <taxon>PACMAD clade</taxon>
        <taxon>Panicoideae</taxon>
        <taxon>Panicodae</taxon>
        <taxon>Paniceae</taxon>
        <taxon>Panicinae</taxon>
        <taxon>Panicum</taxon>
        <taxon>Panicum sect. Panicum</taxon>
    </lineage>
</organism>
<sequence>MMAYNYDRLLTFQVFMLLPSTDSIYARFMVYISFSWGESLASPTIEGVWCHHILFVFY</sequence>
<dbReference type="EMBL" id="CM009749">
    <property type="protein sequence ID" value="PUZ75506.1"/>
    <property type="molecule type" value="Genomic_DNA"/>
</dbReference>
<dbReference type="Proteomes" id="UP000244336">
    <property type="component" value="Chromosome 1"/>
</dbReference>
<dbReference type="Gramene" id="PUZ75506">
    <property type="protein sequence ID" value="PUZ75506"/>
    <property type="gene ID" value="GQ55_1G177400"/>
</dbReference>
<gene>
    <name evidence="1" type="ORF">GQ55_1G177400</name>
</gene>
<keyword evidence="2" id="KW-1185">Reference proteome</keyword>
<reference evidence="1 2" key="1">
    <citation type="submission" date="2018-04" db="EMBL/GenBank/DDBJ databases">
        <title>WGS assembly of Panicum hallii var. hallii HAL2.</title>
        <authorList>
            <person name="Lovell J."/>
            <person name="Jenkins J."/>
            <person name="Lowry D."/>
            <person name="Mamidi S."/>
            <person name="Sreedasyam A."/>
            <person name="Weng X."/>
            <person name="Barry K."/>
            <person name="Bonette J."/>
            <person name="Campitelli B."/>
            <person name="Daum C."/>
            <person name="Gordon S."/>
            <person name="Gould B."/>
            <person name="Lipzen A."/>
            <person name="MacQueen A."/>
            <person name="Palacio-Mejia J."/>
            <person name="Plott C."/>
            <person name="Shakirov E."/>
            <person name="Shu S."/>
            <person name="Yoshinaga Y."/>
            <person name="Zane M."/>
            <person name="Rokhsar D."/>
            <person name="Grimwood J."/>
            <person name="Schmutz J."/>
            <person name="Juenger T."/>
        </authorList>
    </citation>
    <scope>NUCLEOTIDE SEQUENCE [LARGE SCALE GENOMIC DNA]</scope>
    <source>
        <strain evidence="2">cv. HAL2</strain>
    </source>
</reference>
<name>A0A2T7F5Z1_9POAL</name>
<evidence type="ECO:0000313" key="2">
    <source>
        <dbReference type="Proteomes" id="UP000244336"/>
    </source>
</evidence>
<dbReference type="AlphaFoldDB" id="A0A2T7F5Z1"/>
<evidence type="ECO:0000313" key="1">
    <source>
        <dbReference type="EMBL" id="PUZ75506.1"/>
    </source>
</evidence>